<dbReference type="SUPFAM" id="SSF88697">
    <property type="entry name" value="PUA domain-like"/>
    <property type="match status" value="1"/>
</dbReference>
<evidence type="ECO:0000313" key="3">
    <source>
        <dbReference type="Proteomes" id="UP000241645"/>
    </source>
</evidence>
<dbReference type="CDD" id="cd06554">
    <property type="entry name" value="ASCH_ASC-1_like"/>
    <property type="match status" value="1"/>
</dbReference>
<comment type="caution">
    <text evidence="2">The sequence shown here is derived from an EMBL/GenBank/DDBJ whole genome shotgun (WGS) entry which is preliminary data.</text>
</comment>
<name>A0ABX5FTR9_9BACL</name>
<evidence type="ECO:0000313" key="2">
    <source>
        <dbReference type="EMBL" id="PSK13049.1"/>
    </source>
</evidence>
<gene>
    <name evidence="2" type="ORF">C7R92_06555</name>
</gene>
<dbReference type="InterPro" id="IPR007374">
    <property type="entry name" value="ASCH_domain"/>
</dbReference>
<dbReference type="InterPro" id="IPR015947">
    <property type="entry name" value="PUA-like_sf"/>
</dbReference>
<dbReference type="RefSeq" id="WP_106833625.1">
    <property type="nucleotide sequence ID" value="NZ_JARMEW010000039.1"/>
</dbReference>
<dbReference type="Pfam" id="PF04266">
    <property type="entry name" value="ASCH"/>
    <property type="match status" value="1"/>
</dbReference>
<protein>
    <submittedName>
        <fullName evidence="2">2-oxoglutarate dehydrogenase E1</fullName>
    </submittedName>
</protein>
<dbReference type="Proteomes" id="UP000241645">
    <property type="component" value="Unassembled WGS sequence"/>
</dbReference>
<evidence type="ECO:0000259" key="1">
    <source>
        <dbReference type="Pfam" id="PF04266"/>
    </source>
</evidence>
<organism evidence="2 3">
    <name type="scientific">Brevibacillus porteri</name>
    <dbReference type="NCBI Taxonomy" id="2126350"/>
    <lineage>
        <taxon>Bacteria</taxon>
        <taxon>Bacillati</taxon>
        <taxon>Bacillota</taxon>
        <taxon>Bacilli</taxon>
        <taxon>Bacillales</taxon>
        <taxon>Paenibacillaceae</taxon>
        <taxon>Brevibacillus</taxon>
    </lineage>
</organism>
<accession>A0ABX5FTR9</accession>
<proteinExistence type="predicted"/>
<feature type="domain" description="ASCH" evidence="1">
    <location>
        <begin position="4"/>
        <end position="108"/>
    </location>
</feature>
<sequence>MKAITIHQPFATLIALGEKRFETRGWSTKHRGPIAIHASKKVDKEICQQEPFLSVLAAHGYTANTLPTGSVVATANLIGCHSVTVTKPCRATLAGWGYVEGNELAFGWYDVGRYAWEMTDVKQIDPVSAKGLQGLWNWGGERDGSIASDKDMRFPEPTITTALDEIFTFGKQKI</sequence>
<dbReference type="GeneID" id="95749800"/>
<dbReference type="EMBL" id="PXZO01000008">
    <property type="protein sequence ID" value="PSK13049.1"/>
    <property type="molecule type" value="Genomic_DNA"/>
</dbReference>
<keyword evidence="3" id="KW-1185">Reference proteome</keyword>
<reference evidence="2 3" key="1">
    <citation type="submission" date="2018-03" db="EMBL/GenBank/DDBJ databases">
        <title>Brevisbacillus phylogenomics.</title>
        <authorList>
            <person name="Dunlap C."/>
        </authorList>
    </citation>
    <scope>NUCLEOTIDE SEQUENCE [LARGE SCALE GENOMIC DNA]</scope>
    <source>
        <strain evidence="2 3">NRRL B-41110</strain>
    </source>
</reference>
<dbReference type="Gene3D" id="2.30.130.30">
    <property type="entry name" value="Hypothetical protein"/>
    <property type="match status" value="1"/>
</dbReference>